<accession>A0A0F9BU99</accession>
<reference evidence="1" key="1">
    <citation type="journal article" date="2015" name="Nature">
        <title>Complex archaea that bridge the gap between prokaryotes and eukaryotes.</title>
        <authorList>
            <person name="Spang A."/>
            <person name="Saw J.H."/>
            <person name="Jorgensen S.L."/>
            <person name="Zaremba-Niedzwiedzka K."/>
            <person name="Martijn J."/>
            <person name="Lind A.E."/>
            <person name="van Eijk R."/>
            <person name="Schleper C."/>
            <person name="Guy L."/>
            <person name="Ettema T.J."/>
        </authorList>
    </citation>
    <scope>NUCLEOTIDE SEQUENCE</scope>
</reference>
<organism evidence="1">
    <name type="scientific">marine sediment metagenome</name>
    <dbReference type="NCBI Taxonomy" id="412755"/>
    <lineage>
        <taxon>unclassified sequences</taxon>
        <taxon>metagenomes</taxon>
        <taxon>ecological metagenomes</taxon>
    </lineage>
</organism>
<gene>
    <name evidence="1" type="ORF">LCGC14_2484960</name>
</gene>
<dbReference type="AlphaFoldDB" id="A0A0F9BU99"/>
<feature type="non-terminal residue" evidence="1">
    <location>
        <position position="52"/>
    </location>
</feature>
<name>A0A0F9BU99_9ZZZZ</name>
<sequence length="52" mass="5518">MAGYAQATSDVGDSQETIIGIVVRCVTGYAFQAVVSFKQGKFAIDTRLVAPH</sequence>
<evidence type="ECO:0000313" key="1">
    <source>
        <dbReference type="EMBL" id="KKL17497.1"/>
    </source>
</evidence>
<protein>
    <submittedName>
        <fullName evidence="1">Uncharacterized protein</fullName>
    </submittedName>
</protein>
<dbReference type="EMBL" id="LAZR01039236">
    <property type="protein sequence ID" value="KKL17497.1"/>
    <property type="molecule type" value="Genomic_DNA"/>
</dbReference>
<proteinExistence type="predicted"/>
<comment type="caution">
    <text evidence="1">The sequence shown here is derived from an EMBL/GenBank/DDBJ whole genome shotgun (WGS) entry which is preliminary data.</text>
</comment>